<dbReference type="InterPro" id="IPR036961">
    <property type="entry name" value="Kinesin_motor_dom_sf"/>
</dbReference>
<dbReference type="SMART" id="SM00015">
    <property type="entry name" value="IQ"/>
    <property type="match status" value="3"/>
</dbReference>
<dbReference type="InterPro" id="IPR000048">
    <property type="entry name" value="IQ_motif_EF-hand-BS"/>
</dbReference>
<dbReference type="SUPFAM" id="SSF52540">
    <property type="entry name" value="P-loop containing nucleoside triphosphate hydrolases"/>
    <property type="match status" value="1"/>
</dbReference>
<dbReference type="SUPFAM" id="SSF47031">
    <property type="entry name" value="Second domain of FERM"/>
    <property type="match status" value="1"/>
</dbReference>
<dbReference type="CDD" id="cd17206">
    <property type="entry name" value="FERM_F1_Myosin-X"/>
    <property type="match status" value="1"/>
</dbReference>
<dbReference type="SMART" id="SM00242">
    <property type="entry name" value="MYSc"/>
    <property type="match status" value="1"/>
</dbReference>
<dbReference type="Gene3D" id="2.30.29.30">
    <property type="entry name" value="Pleckstrin-homology domain (PH domain)/Phosphotyrosine-binding domain (PTB)"/>
    <property type="match status" value="1"/>
</dbReference>
<dbReference type="Gene3D" id="1.20.120.720">
    <property type="entry name" value="Myosin VI head, motor domain, U50 subdomain"/>
    <property type="match status" value="1"/>
</dbReference>
<dbReference type="PRINTS" id="PR00193">
    <property type="entry name" value="MYOSINHEAVY"/>
</dbReference>
<dbReference type="Gene3D" id="3.10.20.90">
    <property type="entry name" value="Phosphatidylinositol 3-kinase Catalytic Subunit, Chain A, domain 1"/>
    <property type="match status" value="1"/>
</dbReference>
<evidence type="ECO:0000259" key="9">
    <source>
        <dbReference type="PROSITE" id="PS51456"/>
    </source>
</evidence>
<dbReference type="InterPro" id="IPR019749">
    <property type="entry name" value="Band_41_domain"/>
</dbReference>
<keyword evidence="2 5" id="KW-0067">ATP-binding</keyword>
<keyword evidence="10" id="KW-1185">Reference proteome</keyword>
<dbReference type="InterPro" id="IPR035963">
    <property type="entry name" value="FERM_2"/>
</dbReference>
<protein>
    <submittedName>
        <fullName evidence="11">Unconventional myosin-X-like</fullName>
    </submittedName>
</protein>
<evidence type="ECO:0000256" key="3">
    <source>
        <dbReference type="ARBA" id="ARBA00023123"/>
    </source>
</evidence>
<dbReference type="InterPro" id="IPR000857">
    <property type="entry name" value="MyTH4_dom"/>
</dbReference>
<comment type="similarity">
    <text evidence="5">Belongs to the TRAFAC class myosin-kinesin ATPase superfamily. Myosin family.</text>
</comment>
<dbReference type="InterPro" id="IPR038185">
    <property type="entry name" value="MyTH4_dom_sf"/>
</dbReference>
<dbReference type="Gene3D" id="1.20.5.4820">
    <property type="match status" value="1"/>
</dbReference>
<keyword evidence="6" id="KW-0175">Coiled coil</keyword>
<dbReference type="PROSITE" id="PS50096">
    <property type="entry name" value="IQ"/>
    <property type="match status" value="3"/>
</dbReference>
<dbReference type="Gene3D" id="1.20.5.190">
    <property type="match status" value="1"/>
</dbReference>
<feature type="region of interest" description="Actin-binding" evidence="5">
    <location>
        <begin position="613"/>
        <end position="635"/>
    </location>
</feature>
<dbReference type="PANTHER" id="PTHR46049:SF3">
    <property type="entry name" value="MYOSIN VIIA"/>
    <property type="match status" value="1"/>
</dbReference>
<dbReference type="Gene3D" id="1.20.58.530">
    <property type="match status" value="1"/>
</dbReference>
<dbReference type="Pfam" id="PF21989">
    <property type="entry name" value="RA_2"/>
    <property type="match status" value="1"/>
</dbReference>
<dbReference type="Gene3D" id="3.40.850.10">
    <property type="entry name" value="Kinesin motor domain"/>
    <property type="match status" value="1"/>
</dbReference>
<proteinExistence type="inferred from homology"/>
<keyword evidence="4 5" id="KW-0505">Motor protein</keyword>
<sequence>MDILTPGNHVWLHDNKQVKAARVEKVENNQVILSHNYGETVSYPVKVAAGLTTAMHSTSIHGVEDMSKLSDLHEAAILNNLQIRYKVDNIYTYISSILVAVNPYKAIESIYDMKTMERYNKKHIGDISPHIYAIANECYYSMWKSREHQCVLISGESGAGKTESTKFILSYLSEMSQAALVDMANKDINVEKAILQSSPILEAFGNAKTIYNNNSSRFGKFIQLQFSEKGNIAGGKIKDFLLEKNRVVGQNPQERNYHIFYSLLAGASPEMQEKLKLSSANAFHYLNQSGCITDEFIDDKTNFDSIMEAMRVMRFREDEIMDIFQVLSAVLHIGNMDFITAGGAQISDKGALETVAGLLHLDEYQLNDVMTQKSMILRGEEILTPLEIDQAKDSRDSLAMNLYARCFEWIIKKINCTIKGSENFCSIGVLDIFGFENFEVNRFEQFNINYANEKLQEYFNKHIFSLEQHEYNTEGIRWVDIDWSDNCECLDLVQRKLGILALIDEESRFPKGTDQSMLTKLHRAHYENAYYIKPRITNSKFGIKHYAGDVFYESNGFLEKNRDTFRDDLLMALKESRSDFIYDLFENVKALKANNTKTIRKKATVSAQFKESLNSLMNTLSSCNPYFVRCIKPNSKKLPEIFEAQLVMNQLKYSGMLETVKIRRAGFPVRRCFEDFVRRYKMLIPSQHASEEMPEICLYILEKYDENRKNWQLGKTKVFLREQLEYQLEVEREKQLHAYATVIQAYTKMFVSRKKFRKIVFQIVAIQKTFRAYFYRKQYLRTRKAIIRLQCFGRSIMARNVYLKKLEEKRIEEERIREEQRKREEEERREMERLEQEKKIRELEELKKKLEEEARLKREREEEQKRKEEEERQAAIIRVRQLEEARRLEEEEARRKISYTSQLKTNESSAWKFIVHGRKNSYHLHTLSYDESWRWVCAIQDVIDSKPPIETPTQLLINDLREAASENNTALINQIYSRNPILRNTPHTLKAPLLPLPYGQIASTDLDKGYTSLQEEAVKIFSTLQGSENVGDPVPVIQGIMQTCHDLRPLRDEVYCQLIKQTTGIQDVDSLNNLRNWQIMACMSCTFLPSRKIQRYLRFHLLRQIEAYPDSQVAKYAQYAVQTLKRTRTREYVPSREEIMSCLARREMNATVYCYGGGSCKISINSATSAGQVITTLLKGMSLEKSNNRFALFEKCGSTEKVIEERTILADILAKFEQYKHQGIGEGRHQWQLFFKLHCFMDTTNVDKDTIEYSFMFEQAHEQVIQGQFPASEDMLQHLAALRIQFVKGDYATGTWIDDMGSYYCLDKLHSSKPIKEKENESPVRSQEKRENFLVGTLRGLGRGTLRKLQKASSDDSLLVDEVFKEDLSAVTTAVTEKWKTLKGLSADEAQEKYMAIVKQWSGYGATIFNVVGKEGIFLGELWLAISSKMIAFYRRGDTKPIDEFTYEKILSFGAPLDNEYRIVVEGHKTPFIFETTYVFEIAKLMKSYINEIVKKRHSIAMDDIAMNRAPVSIRHSMVIDDENSLNIAMNRSPVSLNASNHF</sequence>
<dbReference type="Gene3D" id="1.20.80.10">
    <property type="match status" value="1"/>
</dbReference>
<reference evidence="11" key="1">
    <citation type="submission" date="2025-08" db="UniProtKB">
        <authorList>
            <consortium name="RefSeq"/>
        </authorList>
    </citation>
    <scope>IDENTIFICATION</scope>
    <source>
        <tissue evidence="11">Testes</tissue>
    </source>
</reference>
<dbReference type="PROSITE" id="PS51456">
    <property type="entry name" value="MYOSIN_MOTOR"/>
    <property type="match status" value="1"/>
</dbReference>
<dbReference type="Pfam" id="PF00373">
    <property type="entry name" value="FERM_M"/>
    <property type="match status" value="1"/>
</dbReference>
<dbReference type="CDD" id="cd13202">
    <property type="entry name" value="FERM_C_MyoX"/>
    <property type="match status" value="1"/>
</dbReference>
<dbReference type="InterPro" id="IPR000299">
    <property type="entry name" value="FERM_domain"/>
</dbReference>
<dbReference type="SMART" id="SM00139">
    <property type="entry name" value="MyTH4"/>
    <property type="match status" value="1"/>
</dbReference>
<evidence type="ECO:0000256" key="4">
    <source>
        <dbReference type="ARBA" id="ARBA00023175"/>
    </source>
</evidence>
<dbReference type="RefSeq" id="XP_006819606.1">
    <property type="nucleotide sequence ID" value="XM_006819543.1"/>
</dbReference>
<dbReference type="Gene3D" id="1.25.40.530">
    <property type="entry name" value="MyTH4 domain"/>
    <property type="match status" value="1"/>
</dbReference>
<dbReference type="InterPro" id="IPR011993">
    <property type="entry name" value="PH-like_dom_sf"/>
</dbReference>
<dbReference type="Proteomes" id="UP000694865">
    <property type="component" value="Unplaced"/>
</dbReference>
<dbReference type="InterPro" id="IPR027417">
    <property type="entry name" value="P-loop_NTPase"/>
</dbReference>
<dbReference type="InterPro" id="IPR001609">
    <property type="entry name" value="Myosin_head_motor_dom-like"/>
</dbReference>
<dbReference type="Pfam" id="PF00784">
    <property type="entry name" value="MyTH4"/>
    <property type="match status" value="1"/>
</dbReference>
<dbReference type="Pfam" id="PF00063">
    <property type="entry name" value="Myosin_head"/>
    <property type="match status" value="1"/>
</dbReference>
<dbReference type="InterPro" id="IPR019748">
    <property type="entry name" value="FERM_central"/>
</dbReference>
<dbReference type="PROSITE" id="PS50057">
    <property type="entry name" value="FERM_3"/>
    <property type="match status" value="1"/>
</dbReference>
<keyword evidence="5" id="KW-0009">Actin-binding</keyword>
<evidence type="ECO:0000313" key="10">
    <source>
        <dbReference type="Proteomes" id="UP000694865"/>
    </source>
</evidence>
<evidence type="ECO:0000313" key="11">
    <source>
        <dbReference type="RefSeq" id="XP_006819606.1"/>
    </source>
</evidence>
<evidence type="ECO:0000256" key="2">
    <source>
        <dbReference type="ARBA" id="ARBA00022840"/>
    </source>
</evidence>
<evidence type="ECO:0000256" key="5">
    <source>
        <dbReference type="PROSITE-ProRule" id="PRU00782"/>
    </source>
</evidence>
<keyword evidence="1 5" id="KW-0547">Nucleotide-binding</keyword>
<dbReference type="InterPro" id="IPR051724">
    <property type="entry name" value="Actin_motor_Myosin"/>
</dbReference>
<name>A0ABM0MHW5_SACKO</name>
<organism evidence="10 11">
    <name type="scientific">Saccoglossus kowalevskii</name>
    <name type="common">Acorn worm</name>
    <dbReference type="NCBI Taxonomy" id="10224"/>
    <lineage>
        <taxon>Eukaryota</taxon>
        <taxon>Metazoa</taxon>
        <taxon>Hemichordata</taxon>
        <taxon>Enteropneusta</taxon>
        <taxon>Harrimaniidae</taxon>
        <taxon>Saccoglossus</taxon>
    </lineage>
</organism>
<dbReference type="SMART" id="SM00295">
    <property type="entry name" value="B41"/>
    <property type="match status" value="1"/>
</dbReference>
<keyword evidence="3 5" id="KW-0518">Myosin</keyword>
<dbReference type="PROSITE" id="PS51016">
    <property type="entry name" value="MYTH4"/>
    <property type="match status" value="1"/>
</dbReference>
<feature type="domain" description="Myosin motor" evidence="9">
    <location>
        <begin position="61"/>
        <end position="733"/>
    </location>
</feature>
<evidence type="ECO:0000256" key="1">
    <source>
        <dbReference type="ARBA" id="ARBA00022741"/>
    </source>
</evidence>
<evidence type="ECO:0000259" key="8">
    <source>
        <dbReference type="PROSITE" id="PS51016"/>
    </source>
</evidence>
<dbReference type="PANTHER" id="PTHR46049">
    <property type="entry name" value="AGAP003327-PA"/>
    <property type="match status" value="1"/>
</dbReference>
<gene>
    <name evidence="11" type="primary">LOC100378276</name>
</gene>
<feature type="coiled-coil region" evidence="6">
    <location>
        <begin position="803"/>
        <end position="892"/>
    </location>
</feature>
<dbReference type="InterPro" id="IPR041797">
    <property type="entry name" value="MyoX_FERM_C"/>
</dbReference>
<accession>A0ABM0MHW5</accession>
<feature type="binding site" evidence="5">
    <location>
        <begin position="155"/>
        <end position="162"/>
    </location>
    <ligand>
        <name>ATP</name>
        <dbReference type="ChEBI" id="CHEBI:30616"/>
    </ligand>
</feature>
<dbReference type="Gene3D" id="1.10.10.820">
    <property type="match status" value="1"/>
</dbReference>
<feature type="domain" description="MyTH4" evidence="8">
    <location>
        <begin position="984"/>
        <end position="1143"/>
    </location>
</feature>
<evidence type="ECO:0000259" key="7">
    <source>
        <dbReference type="PROSITE" id="PS50057"/>
    </source>
</evidence>
<dbReference type="GeneID" id="100378276"/>
<dbReference type="CDD" id="cd14473">
    <property type="entry name" value="FERM_B-lobe"/>
    <property type="match status" value="1"/>
</dbReference>
<evidence type="ECO:0000256" key="6">
    <source>
        <dbReference type="SAM" id="Coils"/>
    </source>
</evidence>
<feature type="domain" description="FERM" evidence="7">
    <location>
        <begin position="1148"/>
        <end position="1497"/>
    </location>
</feature>
<dbReference type="InterPro" id="IPR014352">
    <property type="entry name" value="FERM/acyl-CoA-bd_prot_sf"/>
</dbReference>